<organism evidence="3 4">
    <name type="scientific">Aquibacillus koreensis</name>
    <dbReference type="NCBI Taxonomy" id="279446"/>
    <lineage>
        <taxon>Bacteria</taxon>
        <taxon>Bacillati</taxon>
        <taxon>Bacillota</taxon>
        <taxon>Bacilli</taxon>
        <taxon>Bacillales</taxon>
        <taxon>Bacillaceae</taxon>
        <taxon>Aquibacillus</taxon>
    </lineage>
</organism>
<dbReference type="InterPro" id="IPR036249">
    <property type="entry name" value="Thioredoxin-like_sf"/>
</dbReference>
<dbReference type="PANTHER" id="PTHR42852:SF17">
    <property type="entry name" value="THIOREDOXIN-LIKE PROTEIN HI_1115"/>
    <property type="match status" value="1"/>
</dbReference>
<gene>
    <name evidence="3" type="ORF">NC661_08815</name>
</gene>
<evidence type="ECO:0000256" key="1">
    <source>
        <dbReference type="ARBA" id="ARBA00023157"/>
    </source>
</evidence>
<dbReference type="PROSITE" id="PS51352">
    <property type="entry name" value="THIOREDOXIN_2"/>
    <property type="match status" value="1"/>
</dbReference>
<dbReference type="InterPro" id="IPR013766">
    <property type="entry name" value="Thioredoxin_domain"/>
</dbReference>
<dbReference type="InterPro" id="IPR050553">
    <property type="entry name" value="Thioredoxin_ResA/DsbE_sf"/>
</dbReference>
<evidence type="ECO:0000313" key="4">
    <source>
        <dbReference type="Proteomes" id="UP001145072"/>
    </source>
</evidence>
<dbReference type="PANTHER" id="PTHR42852">
    <property type="entry name" value="THIOL:DISULFIDE INTERCHANGE PROTEIN DSBE"/>
    <property type="match status" value="1"/>
</dbReference>
<dbReference type="GO" id="GO:0016209">
    <property type="term" value="F:antioxidant activity"/>
    <property type="evidence" value="ECO:0007669"/>
    <property type="project" value="InterPro"/>
</dbReference>
<dbReference type="EMBL" id="JAMQJZ010000005">
    <property type="protein sequence ID" value="MDC3420466.1"/>
    <property type="molecule type" value="Genomic_DNA"/>
</dbReference>
<sequence>MATFELGQSVPDFTLPAVSGVDYNFENYRDQNKGWHLIIFFRGSWCPACMEELKQLEESKGYFDDKYIHITTISTDHLDALEKMVDEHDFTFPVLTDESLEALEAYHVHYHKENAPYEDHDAHGEPAYFLINEQGNLLYQQRQTSPFGRPSPRDLRKIIKYISKNLK</sequence>
<dbReference type="InterPro" id="IPR000866">
    <property type="entry name" value="AhpC/TSA"/>
</dbReference>
<protein>
    <submittedName>
        <fullName evidence="3">Redoxin domain-containing protein</fullName>
    </submittedName>
</protein>
<dbReference type="Gene3D" id="3.40.30.10">
    <property type="entry name" value="Glutaredoxin"/>
    <property type="match status" value="1"/>
</dbReference>
<keyword evidence="1" id="KW-1015">Disulfide bond</keyword>
<evidence type="ECO:0000259" key="2">
    <source>
        <dbReference type="PROSITE" id="PS51352"/>
    </source>
</evidence>
<keyword evidence="4" id="KW-1185">Reference proteome</keyword>
<dbReference type="Pfam" id="PF00578">
    <property type="entry name" value="AhpC-TSA"/>
    <property type="match status" value="1"/>
</dbReference>
<reference evidence="3" key="1">
    <citation type="submission" date="2022-06" db="EMBL/GenBank/DDBJ databases">
        <title>Aquibacillus sp. a new bacterium isolated from soil saline samples.</title>
        <authorList>
            <person name="Galisteo C."/>
            <person name="De La Haba R."/>
            <person name="Sanchez-Porro C."/>
            <person name="Ventosa A."/>
        </authorList>
    </citation>
    <scope>NUCLEOTIDE SEQUENCE</scope>
    <source>
        <strain evidence="3">JCM 12387</strain>
    </source>
</reference>
<dbReference type="RefSeq" id="WP_259869110.1">
    <property type="nucleotide sequence ID" value="NZ_JAMQJZ010000005.1"/>
</dbReference>
<comment type="caution">
    <text evidence="3">The sequence shown here is derived from an EMBL/GenBank/DDBJ whole genome shotgun (WGS) entry which is preliminary data.</text>
</comment>
<dbReference type="Proteomes" id="UP001145072">
    <property type="component" value="Unassembled WGS sequence"/>
</dbReference>
<dbReference type="GO" id="GO:0016491">
    <property type="term" value="F:oxidoreductase activity"/>
    <property type="evidence" value="ECO:0007669"/>
    <property type="project" value="InterPro"/>
</dbReference>
<feature type="domain" description="Thioredoxin" evidence="2">
    <location>
        <begin position="4"/>
        <end position="164"/>
    </location>
</feature>
<name>A0A9X3WN94_9BACI</name>
<proteinExistence type="predicted"/>
<dbReference type="AlphaFoldDB" id="A0A9X3WN94"/>
<dbReference type="SUPFAM" id="SSF52833">
    <property type="entry name" value="Thioredoxin-like"/>
    <property type="match status" value="1"/>
</dbReference>
<evidence type="ECO:0000313" key="3">
    <source>
        <dbReference type="EMBL" id="MDC3420466.1"/>
    </source>
</evidence>
<accession>A0A9X3WN94</accession>